<accession>A0AAE3AH51</accession>
<evidence type="ECO:0000259" key="2">
    <source>
        <dbReference type="Pfam" id="PF01613"/>
    </source>
</evidence>
<evidence type="ECO:0000256" key="1">
    <source>
        <dbReference type="ARBA" id="ARBA00038054"/>
    </source>
</evidence>
<dbReference type="InterPro" id="IPR052174">
    <property type="entry name" value="Flavoredoxin"/>
</dbReference>
<reference evidence="3" key="1">
    <citation type="submission" date="2021-10" db="EMBL/GenBank/DDBJ databases">
        <title>Anaerobic single-cell dispensing facilitates the cultivation of human gut bacteria.</title>
        <authorList>
            <person name="Afrizal A."/>
        </authorList>
    </citation>
    <scope>NUCLEOTIDE SEQUENCE</scope>
    <source>
        <strain evidence="3">CLA-AA-H250</strain>
    </source>
</reference>
<dbReference type="AlphaFoldDB" id="A0AAE3AH51"/>
<dbReference type="InterPro" id="IPR012349">
    <property type="entry name" value="Split_barrel_FMN-bd"/>
</dbReference>
<dbReference type="PANTHER" id="PTHR43567:SF5">
    <property type="entry name" value="HYPOTHETICAL CYTOSOLIC PROTEIN"/>
    <property type="match status" value="1"/>
</dbReference>
<dbReference type="InterPro" id="IPR002563">
    <property type="entry name" value="Flavin_Rdtase-like_dom"/>
</dbReference>
<dbReference type="Gene3D" id="2.30.110.10">
    <property type="entry name" value="Electron Transport, Fmn-binding Protein, Chain A"/>
    <property type="match status" value="1"/>
</dbReference>
<dbReference type="GO" id="GO:0010181">
    <property type="term" value="F:FMN binding"/>
    <property type="evidence" value="ECO:0007669"/>
    <property type="project" value="InterPro"/>
</dbReference>
<name>A0AAE3AH51_9FIRM</name>
<sequence length="169" mass="19461">MTFRSVPYDSLSLNPFTKIGKEWALLTAGDENGFNTMTVSWGAMGFMWGKPSVTVYIRPQRYTKEFVDTRDTFTLSFYPAEKKDALSYLGKVSGRDEDKVKKVGFTPAFTNGNAYFEEAELVLVCRKMSRTPLRPEQFLDETVDGRWYPNKDYHEMYIAEVIDVLVKES</sequence>
<protein>
    <submittedName>
        <fullName evidence="3">Flavin reductase</fullName>
    </submittedName>
</protein>
<comment type="similarity">
    <text evidence="1">Belongs to the flavoredoxin family.</text>
</comment>
<dbReference type="GO" id="GO:0016646">
    <property type="term" value="F:oxidoreductase activity, acting on the CH-NH group of donors, NAD or NADP as acceptor"/>
    <property type="evidence" value="ECO:0007669"/>
    <property type="project" value="UniProtKB-ARBA"/>
</dbReference>
<proteinExistence type="inferred from homology"/>
<evidence type="ECO:0000313" key="4">
    <source>
        <dbReference type="Proteomes" id="UP001199424"/>
    </source>
</evidence>
<evidence type="ECO:0000313" key="3">
    <source>
        <dbReference type="EMBL" id="MCC2136604.1"/>
    </source>
</evidence>
<dbReference type="Proteomes" id="UP001199424">
    <property type="component" value="Unassembled WGS sequence"/>
</dbReference>
<comment type="caution">
    <text evidence="3">The sequence shown here is derived from an EMBL/GenBank/DDBJ whole genome shotgun (WGS) entry which is preliminary data.</text>
</comment>
<feature type="domain" description="Flavin reductase like" evidence="2">
    <location>
        <begin position="22"/>
        <end position="168"/>
    </location>
</feature>
<gene>
    <name evidence="3" type="ORF">LKD31_06200</name>
</gene>
<dbReference type="Pfam" id="PF01613">
    <property type="entry name" value="Flavin_Reduct"/>
    <property type="match status" value="1"/>
</dbReference>
<dbReference type="RefSeq" id="WP_308449062.1">
    <property type="nucleotide sequence ID" value="NZ_JAJEQC010000005.1"/>
</dbReference>
<organism evidence="3 4">
    <name type="scientific">Hominenteromicrobium mulieris</name>
    <dbReference type="NCBI Taxonomy" id="2885357"/>
    <lineage>
        <taxon>Bacteria</taxon>
        <taxon>Bacillati</taxon>
        <taxon>Bacillota</taxon>
        <taxon>Clostridia</taxon>
        <taxon>Eubacteriales</taxon>
        <taxon>Oscillospiraceae</taxon>
        <taxon>Hominenteromicrobium</taxon>
    </lineage>
</organism>
<dbReference type="SUPFAM" id="SSF50475">
    <property type="entry name" value="FMN-binding split barrel"/>
    <property type="match status" value="1"/>
</dbReference>
<dbReference type="EMBL" id="JAJEQC010000005">
    <property type="protein sequence ID" value="MCC2136604.1"/>
    <property type="molecule type" value="Genomic_DNA"/>
</dbReference>
<keyword evidence="4" id="KW-1185">Reference proteome</keyword>
<dbReference type="PANTHER" id="PTHR43567">
    <property type="entry name" value="FLAVOREDOXIN-RELATED-RELATED"/>
    <property type="match status" value="1"/>
</dbReference>